<organism evidence="2">
    <name type="scientific">freshwater metagenome</name>
    <dbReference type="NCBI Taxonomy" id="449393"/>
    <lineage>
        <taxon>unclassified sequences</taxon>
        <taxon>metagenomes</taxon>
        <taxon>ecological metagenomes</taxon>
    </lineage>
</organism>
<gene>
    <name evidence="1" type="ORF">UFOPK2928_00450</name>
    <name evidence="2" type="ORF">UFOPK4010_00610</name>
</gene>
<evidence type="ECO:0000313" key="1">
    <source>
        <dbReference type="EMBL" id="CAB4776031.1"/>
    </source>
</evidence>
<reference evidence="2" key="1">
    <citation type="submission" date="2020-05" db="EMBL/GenBank/DDBJ databases">
        <authorList>
            <person name="Chiriac C."/>
            <person name="Salcher M."/>
            <person name="Ghai R."/>
            <person name="Kavagutti S V."/>
        </authorList>
    </citation>
    <scope>NUCLEOTIDE SEQUENCE</scope>
</reference>
<proteinExistence type="predicted"/>
<name>A0A6J7NKW7_9ZZZZ</name>
<sequence>MNKKLIAGASSLALLAGLLTAGFNSASAATIRLPKTAMNACAVQNGIYCVESVTLTTGSGQKIPLVYVPSGAEVPAKKTPSDFFAPVAQVKGGKVTDNNWWLSQYQRDVLATNKFVMKDLSTLIGTANHPEQGAMLDPKTNKYDINKPLDSYAYTIDCWDQTTKSSTKKTFGECFKGSVAFLLDNEVKFFFFYPTAAEAAKQITNFTGVTFIDLAELSATQQRPVWGTTYDAATKLFKETEGIIIPIWVSQNALVNGWAVAGTPAAVPADPAAPSTTVAPTTESATAEAAELAATAPLAPAPGVAVGTPAEAGRVLPGRWTLADWQGLNLGSLGYDGLYVEARSLSEFTSSQLFIDVVPTLTGADKKVNLAGQVGNKAYAVSLDLDLVISAKIRIGEMQTGVTVAVGTDIVTQQDRPTGEYNRLTITGGAVTVPLATKVADCTGEAGVSKANVRQFQMIALASNDDTSAFGVDGTSGGMYVGSNGVCSLTTPTWDEATKAFSWTAAAPHFAPDGVTVNKGFYKAVIPTADAALLWGMGNPNDAVSALEVSLTTEAGGTAAFLKSISVKNGKIIIDVSGFEYSRPKLKIGIKKGYKPSAKILNKTTITCVKGKTVKKITAVKPACPAGYKKK</sequence>
<evidence type="ECO:0000313" key="2">
    <source>
        <dbReference type="EMBL" id="CAB4991329.1"/>
    </source>
</evidence>
<dbReference type="EMBL" id="CAFBOU010000040">
    <property type="protein sequence ID" value="CAB4991329.1"/>
    <property type="molecule type" value="Genomic_DNA"/>
</dbReference>
<dbReference type="AlphaFoldDB" id="A0A6J7NKW7"/>
<accession>A0A6J7NKW7</accession>
<protein>
    <submittedName>
        <fullName evidence="2">Unannotated protein</fullName>
    </submittedName>
</protein>
<dbReference type="EMBL" id="CAEZZY010000033">
    <property type="protein sequence ID" value="CAB4776031.1"/>
    <property type="molecule type" value="Genomic_DNA"/>
</dbReference>